<dbReference type="PANTHER" id="PTHR11645:SF0">
    <property type="entry name" value="PYRROLINE-5-CARBOXYLATE REDUCTASE 3"/>
    <property type="match status" value="1"/>
</dbReference>
<name>A0A2A2HCQ1_9EURY</name>
<dbReference type="EMBL" id="LMVN01000021">
    <property type="protein sequence ID" value="PAV07202.1"/>
    <property type="molecule type" value="Genomic_DNA"/>
</dbReference>
<evidence type="ECO:0000256" key="2">
    <source>
        <dbReference type="ARBA" id="ARBA00023002"/>
    </source>
</evidence>
<comment type="similarity">
    <text evidence="1">Belongs to the pyrroline-5-carboxylate reductase family.</text>
</comment>
<dbReference type="Pfam" id="PF03807">
    <property type="entry name" value="F420_oxidored"/>
    <property type="match status" value="1"/>
</dbReference>
<gene>
    <name evidence="5" type="primary">proC</name>
    <name evidence="4" type="ORF">ASJ82_05890</name>
    <name evidence="5" type="ORF">MSCUN_05890</name>
</gene>
<dbReference type="PANTHER" id="PTHR11645">
    <property type="entry name" value="PYRROLINE-5-CARBOXYLATE REDUCTASE"/>
    <property type="match status" value="1"/>
</dbReference>
<reference evidence="4 6" key="2">
    <citation type="journal article" date="2017" name="BMC Genomics">
        <title>Genomic analysis of methanogenic archaea reveals a shift towards energy conservation.</title>
        <authorList>
            <person name="Gilmore S.P."/>
            <person name="Henske J.K."/>
            <person name="Sexton J.A."/>
            <person name="Solomon K.V."/>
            <person name="Seppala S."/>
            <person name="Yoo J.I."/>
            <person name="Huyett L.M."/>
            <person name="Pressman A."/>
            <person name="Cogan J.Z."/>
            <person name="Kivenson V."/>
            <person name="Peng X."/>
            <person name="Tan Y."/>
            <person name="Valentine D.L."/>
            <person name="O'Malley M.A."/>
        </authorList>
    </citation>
    <scope>NUCLEOTIDE SEQUENCE [LARGE SCALE GENOMIC DNA]</scope>
    <source>
        <strain evidence="4 6">1R-7</strain>
    </source>
</reference>
<dbReference type="Gene3D" id="3.40.50.720">
    <property type="entry name" value="NAD(P)-binding Rossmann-like Domain"/>
    <property type="match status" value="1"/>
</dbReference>
<dbReference type="Proteomes" id="UP000217528">
    <property type="component" value="Unassembled WGS sequence"/>
</dbReference>
<accession>A0A2A2HCQ1</accession>
<dbReference type="EMBL" id="LWMS01000014">
    <property type="protein sequence ID" value="PWL08510.1"/>
    <property type="molecule type" value="Genomic_DNA"/>
</dbReference>
<keyword evidence="6" id="KW-1185">Reference proteome</keyword>
<dbReference type="GO" id="GO:0004735">
    <property type="term" value="F:pyrroline-5-carboxylate reductase activity"/>
    <property type="evidence" value="ECO:0007669"/>
    <property type="project" value="UniProtKB-EC"/>
</dbReference>
<evidence type="ECO:0000313" key="4">
    <source>
        <dbReference type="EMBL" id="PAV07202.1"/>
    </source>
</evidence>
<organism evidence="4 6">
    <name type="scientific">Methanosphaera cuniculi</name>
    <dbReference type="NCBI Taxonomy" id="1077256"/>
    <lineage>
        <taxon>Archaea</taxon>
        <taxon>Methanobacteriati</taxon>
        <taxon>Methanobacteriota</taxon>
        <taxon>Methanomada group</taxon>
        <taxon>Methanobacteria</taxon>
        <taxon>Methanobacteriales</taxon>
        <taxon>Methanobacteriaceae</taxon>
        <taxon>Methanosphaera</taxon>
    </lineage>
</organism>
<evidence type="ECO:0000256" key="1">
    <source>
        <dbReference type="ARBA" id="ARBA00005525"/>
    </source>
</evidence>
<dbReference type="InterPro" id="IPR028939">
    <property type="entry name" value="P5C_Rdtase_cat_N"/>
</dbReference>
<dbReference type="SUPFAM" id="SSF51735">
    <property type="entry name" value="NAD(P)-binding Rossmann-fold domains"/>
    <property type="match status" value="1"/>
</dbReference>
<dbReference type="OrthoDB" id="135779at2157"/>
<comment type="caution">
    <text evidence="4">The sequence shown here is derived from an EMBL/GenBank/DDBJ whole genome shotgun (WGS) entry which is preliminary data.</text>
</comment>
<evidence type="ECO:0000313" key="6">
    <source>
        <dbReference type="Proteomes" id="UP000217528"/>
    </source>
</evidence>
<reference evidence="5 7" key="1">
    <citation type="submission" date="2016-04" db="EMBL/GenBank/DDBJ databases">
        <title>Genome sequence of Methanosphaera cuniculi DSM 4103.</title>
        <authorList>
            <person name="Poehlein A."/>
            <person name="Seedorf H."/>
            <person name="Daniel R."/>
        </authorList>
    </citation>
    <scope>NUCLEOTIDE SEQUENCE [LARGE SCALE GENOMIC DNA]</scope>
    <source>
        <strain evidence="5 7">DSM 4103</strain>
    </source>
</reference>
<evidence type="ECO:0000313" key="7">
    <source>
        <dbReference type="Proteomes" id="UP000246004"/>
    </source>
</evidence>
<dbReference type="Proteomes" id="UP000246004">
    <property type="component" value="Unassembled WGS sequence"/>
</dbReference>
<protein>
    <submittedName>
        <fullName evidence="5">Pyrroline-5-carboxylate reductase</fullName>
        <ecNumber evidence="5">1.5.1.2</ecNumber>
    </submittedName>
</protein>
<dbReference type="RefSeq" id="WP_095608869.1">
    <property type="nucleotide sequence ID" value="NZ_LMVN01000021.1"/>
</dbReference>
<dbReference type="AlphaFoldDB" id="A0A2A2HCQ1"/>
<proteinExistence type="inferred from homology"/>
<evidence type="ECO:0000259" key="3">
    <source>
        <dbReference type="Pfam" id="PF03807"/>
    </source>
</evidence>
<feature type="domain" description="Pyrroline-5-carboxylate reductase catalytic N-terminal" evidence="3">
    <location>
        <begin position="10"/>
        <end position="102"/>
    </location>
</feature>
<keyword evidence="2 5" id="KW-0560">Oxidoreductase</keyword>
<evidence type="ECO:0000313" key="5">
    <source>
        <dbReference type="EMBL" id="PWL08510.1"/>
    </source>
</evidence>
<dbReference type="InterPro" id="IPR036291">
    <property type="entry name" value="NAD(P)-bd_dom_sf"/>
</dbReference>
<sequence>MNNDDFFKNKIGIIGAGNIGQALALKLKEKKVTSDNLLVSYNGSIFTFSNLYDKDLVDNIADNSRIVDECDIIILSVTPQQFSQIGQFNLNDDTLVISFMAGITIDELQKQTGSSNIIRIIPTGPDTICDETAIAGAYPQQDITDYIFDLLGFDVYNVKNEDELKYMSVAGCLPAVFTKVDLDTNLDDIKKFAVDFPDFIEIAKKADKLKATENKDEFIKSFMTKGGITEAIINSLDDGDSLYDALVAGLKRNDELS</sequence>
<dbReference type="GO" id="GO:0055129">
    <property type="term" value="P:L-proline biosynthetic process"/>
    <property type="evidence" value="ECO:0007669"/>
    <property type="project" value="TreeGrafter"/>
</dbReference>
<dbReference type="EC" id="1.5.1.2" evidence="5"/>